<evidence type="ECO:0000259" key="3">
    <source>
        <dbReference type="PROSITE" id="PS51186"/>
    </source>
</evidence>
<sequence>MAMVVRSTHRGLGIGKKLLSAVEQWAKKKEARAIVLNSGNREEREPAHRFYTGQGFKPRSTGYSKSI</sequence>
<accession>A0A8X8IA25</accession>
<dbReference type="CDD" id="cd04301">
    <property type="entry name" value="NAT_SF"/>
    <property type="match status" value="1"/>
</dbReference>
<dbReference type="PANTHER" id="PTHR13947">
    <property type="entry name" value="GNAT FAMILY N-ACETYLTRANSFERASE"/>
    <property type="match status" value="1"/>
</dbReference>
<dbReference type="InterPro" id="IPR016181">
    <property type="entry name" value="Acyl_CoA_acyltransferase"/>
</dbReference>
<evidence type="ECO:0000313" key="4">
    <source>
        <dbReference type="EMBL" id="QZT34516.1"/>
    </source>
</evidence>
<dbReference type="Pfam" id="PF00583">
    <property type="entry name" value="Acetyltransf_1"/>
    <property type="match status" value="1"/>
</dbReference>
<feature type="domain" description="N-acetyltransferase" evidence="3">
    <location>
        <begin position="1"/>
        <end position="67"/>
    </location>
</feature>
<reference evidence="4 5" key="1">
    <citation type="journal article" date="2020" name="Extremophiles">
        <title>Genomic analysis of Caldalkalibacillus thermarum TA2.A1 reveals aerobic alkaliphilic metabolism and evolutionary hallmarks linking alkaliphilic bacteria and plant life.</title>
        <authorList>
            <person name="de Jong S.I."/>
            <person name="van den Broek M.A."/>
            <person name="Merkel A.Y."/>
            <person name="de la Torre Cortes P."/>
            <person name="Kalamorz F."/>
            <person name="Cook G.M."/>
            <person name="van Loosdrecht M.C.M."/>
            <person name="McMillan D.G.G."/>
        </authorList>
    </citation>
    <scope>NUCLEOTIDE SEQUENCE [LARGE SCALE GENOMIC DNA]</scope>
    <source>
        <strain evidence="4 5">TA2.A1</strain>
    </source>
</reference>
<name>A0A8X8IA25_CALTT</name>
<feature type="region of interest" description="Disordered" evidence="2">
    <location>
        <begin position="37"/>
        <end position="67"/>
    </location>
</feature>
<dbReference type="InterPro" id="IPR000182">
    <property type="entry name" value="GNAT_dom"/>
</dbReference>
<dbReference type="PANTHER" id="PTHR13947:SF37">
    <property type="entry name" value="LD18367P"/>
    <property type="match status" value="1"/>
</dbReference>
<dbReference type="EMBL" id="CP082237">
    <property type="protein sequence ID" value="QZT34516.1"/>
    <property type="molecule type" value="Genomic_DNA"/>
</dbReference>
<evidence type="ECO:0000256" key="1">
    <source>
        <dbReference type="ARBA" id="ARBA00022679"/>
    </source>
</evidence>
<dbReference type="InterPro" id="IPR050769">
    <property type="entry name" value="NAT_camello-type"/>
</dbReference>
<dbReference type="KEGG" id="cthu:HUR95_03835"/>
<dbReference type="AlphaFoldDB" id="A0A8X8IA25"/>
<proteinExistence type="predicted"/>
<dbReference type="SUPFAM" id="SSF55729">
    <property type="entry name" value="Acyl-CoA N-acyltransferases (Nat)"/>
    <property type="match status" value="1"/>
</dbReference>
<dbReference type="Proteomes" id="UP000825179">
    <property type="component" value="Chromosome"/>
</dbReference>
<gene>
    <name evidence="4" type="ORF">HUR95_03835</name>
</gene>
<evidence type="ECO:0000313" key="5">
    <source>
        <dbReference type="Proteomes" id="UP000825179"/>
    </source>
</evidence>
<dbReference type="GO" id="GO:0008080">
    <property type="term" value="F:N-acetyltransferase activity"/>
    <property type="evidence" value="ECO:0007669"/>
    <property type="project" value="InterPro"/>
</dbReference>
<keyword evidence="1" id="KW-0808">Transferase</keyword>
<organism evidence="4 5">
    <name type="scientific">Caldalkalibacillus thermarum (strain TA2.A1)</name>
    <dbReference type="NCBI Taxonomy" id="986075"/>
    <lineage>
        <taxon>Bacteria</taxon>
        <taxon>Bacillati</taxon>
        <taxon>Bacillota</taxon>
        <taxon>Bacilli</taxon>
        <taxon>Bacillales</taxon>
        <taxon>Bacillaceae</taxon>
        <taxon>Caldalkalibacillus</taxon>
    </lineage>
</organism>
<keyword evidence="5" id="KW-1185">Reference proteome</keyword>
<dbReference type="PROSITE" id="PS51186">
    <property type="entry name" value="GNAT"/>
    <property type="match status" value="1"/>
</dbReference>
<dbReference type="OrthoDB" id="9797826at2"/>
<dbReference type="RefSeq" id="WP_158306365.1">
    <property type="nucleotide sequence ID" value="NZ_AFCE01000078.1"/>
</dbReference>
<protein>
    <submittedName>
        <fullName evidence="4">GNAT family N-acetyltransferase</fullName>
    </submittedName>
</protein>
<evidence type="ECO:0000256" key="2">
    <source>
        <dbReference type="SAM" id="MobiDB-lite"/>
    </source>
</evidence>
<dbReference type="Gene3D" id="3.40.630.30">
    <property type="match status" value="1"/>
</dbReference>